<name>A0AA88XLK5_PINIB</name>
<dbReference type="Gene3D" id="2.120.10.30">
    <property type="entry name" value="TolB, C-terminal domain"/>
    <property type="match status" value="1"/>
</dbReference>
<evidence type="ECO:0000256" key="1">
    <source>
        <dbReference type="SAM" id="MobiDB-lite"/>
    </source>
</evidence>
<feature type="compositionally biased region" description="Basic and acidic residues" evidence="1">
    <location>
        <begin position="368"/>
        <end position="382"/>
    </location>
</feature>
<proteinExistence type="predicted"/>
<feature type="region of interest" description="Disordered" evidence="1">
    <location>
        <begin position="261"/>
        <end position="337"/>
    </location>
</feature>
<dbReference type="AlphaFoldDB" id="A0AA88XLK5"/>
<dbReference type="EMBL" id="VSWD01000014">
    <property type="protein sequence ID" value="KAK3083320.1"/>
    <property type="molecule type" value="Genomic_DNA"/>
</dbReference>
<keyword evidence="3" id="KW-1185">Reference proteome</keyword>
<dbReference type="InterPro" id="IPR011042">
    <property type="entry name" value="6-blade_b-propeller_TolB-like"/>
</dbReference>
<gene>
    <name evidence="2" type="ORF">FSP39_019376</name>
</gene>
<evidence type="ECO:0000313" key="2">
    <source>
        <dbReference type="EMBL" id="KAK3083320.1"/>
    </source>
</evidence>
<organism evidence="2 3">
    <name type="scientific">Pinctada imbricata</name>
    <name type="common">Atlantic pearl-oyster</name>
    <name type="synonym">Pinctada martensii</name>
    <dbReference type="NCBI Taxonomy" id="66713"/>
    <lineage>
        <taxon>Eukaryota</taxon>
        <taxon>Metazoa</taxon>
        <taxon>Spiralia</taxon>
        <taxon>Lophotrochozoa</taxon>
        <taxon>Mollusca</taxon>
        <taxon>Bivalvia</taxon>
        <taxon>Autobranchia</taxon>
        <taxon>Pteriomorphia</taxon>
        <taxon>Pterioida</taxon>
        <taxon>Pterioidea</taxon>
        <taxon>Pteriidae</taxon>
        <taxon>Pinctada</taxon>
    </lineage>
</organism>
<feature type="region of interest" description="Disordered" evidence="1">
    <location>
        <begin position="351"/>
        <end position="399"/>
    </location>
</feature>
<dbReference type="SUPFAM" id="SSF63829">
    <property type="entry name" value="Calcium-dependent phosphotriesterase"/>
    <property type="match status" value="1"/>
</dbReference>
<feature type="compositionally biased region" description="Basic and acidic residues" evidence="1">
    <location>
        <begin position="264"/>
        <end position="278"/>
    </location>
</feature>
<comment type="caution">
    <text evidence="2">The sequence shown here is derived from an EMBL/GenBank/DDBJ whole genome shotgun (WGS) entry which is preliminary data.</text>
</comment>
<feature type="compositionally biased region" description="Basic and acidic residues" evidence="1">
    <location>
        <begin position="128"/>
        <end position="142"/>
    </location>
</feature>
<feature type="compositionally biased region" description="Basic and acidic residues" evidence="1">
    <location>
        <begin position="308"/>
        <end position="328"/>
    </location>
</feature>
<evidence type="ECO:0000313" key="3">
    <source>
        <dbReference type="Proteomes" id="UP001186944"/>
    </source>
</evidence>
<accession>A0AA88XLK5</accession>
<dbReference type="Proteomes" id="UP001186944">
    <property type="component" value="Unassembled WGS sequence"/>
</dbReference>
<sequence length="713" mass="80442">MVVGTAELQRNGGIRIAMTLLLIATTHLRIATDSIRKGYGWPRIESFIFYPVKDTMTESCVKSRLLGVKSSPAFDHDNPAYEFEIGSPIPFSGPSIDITVTEWEDGAGVNTQSPRFTDKRNSSPSRMISDDIPGRRSRETTRYRKKRGSDSSQTNPAEMRTGNLPSKLSPVPFVLGREDSIEEGNGEQKLKVSPVKDTNLPMITVTETHDPSVAETGRTLSPYRRVKSCSVIAPESYEDFKSADLKPDSDWVRFRMRSISPSTSDHEYDSPLDDETKVVEQPTTENANVKDKDFKIPKSISQPNMKSWIDESHDKDKNDQSSADDKSELFQTQKQRSSKWFGDKLPIKWPLTKTKRERSNSRSTDIPQPKKNDEIEMKDVLTKNRNQSRPENSPDKAKRAVAVMDDAAEPDYSTEPVSEVDDADGQKFVLTYKTSFDYKFGMSFTECEIGGIVIFMDGMIILHNRVKNQIRVFDRDLKCLTSCEVPPARAMSAHNYRSRVALASDREIIFCKIKSYKSKQIENKHISIKSIVKACVRVGNFYFVVCDSNGHGVLFILTKHKEKMKDKVKTALLNKWKVTHIIKSFQLEDMSSIVSMCGDTANNRVFLCDAKYRKILAVTSSGVVSFSVNLTWLPRGIALVKGFLIVCNDSDHSICLLTTKGQFIKTLVQGLHFNPANLAYDDESRRLIVSSLRGSSLRMYNLRDHLDPPVSEC</sequence>
<reference evidence="2" key="1">
    <citation type="submission" date="2019-08" db="EMBL/GenBank/DDBJ databases">
        <title>The improved chromosome-level genome for the pearl oyster Pinctada fucata martensii using PacBio sequencing and Hi-C.</title>
        <authorList>
            <person name="Zheng Z."/>
        </authorList>
    </citation>
    <scope>NUCLEOTIDE SEQUENCE</scope>
    <source>
        <strain evidence="2">ZZ-2019</strain>
        <tissue evidence="2">Adductor muscle</tissue>
    </source>
</reference>
<feature type="region of interest" description="Disordered" evidence="1">
    <location>
        <begin position="107"/>
        <end position="170"/>
    </location>
</feature>
<protein>
    <submittedName>
        <fullName evidence="2">Uncharacterized protein</fullName>
    </submittedName>
</protein>